<dbReference type="InterPro" id="IPR015422">
    <property type="entry name" value="PyrdxlP-dep_Trfase_small"/>
</dbReference>
<name>A0AAP4F913_9CORY</name>
<dbReference type="InterPro" id="IPR015424">
    <property type="entry name" value="PyrdxlP-dep_Trfase"/>
</dbReference>
<dbReference type="Gene3D" id="3.40.640.10">
    <property type="entry name" value="Type I PLP-dependent aspartate aminotransferase-like (Major domain)"/>
    <property type="match status" value="1"/>
</dbReference>
<feature type="domain" description="Aminotransferase class I/classII large" evidence="7">
    <location>
        <begin position="20"/>
        <end position="334"/>
    </location>
</feature>
<dbReference type="SUPFAM" id="SSF53383">
    <property type="entry name" value="PLP-dependent transferases"/>
    <property type="match status" value="1"/>
</dbReference>
<keyword evidence="5 6" id="KW-0663">Pyridoxal phosphate</keyword>
<dbReference type="PANTHER" id="PTHR43643">
    <property type="entry name" value="HISTIDINOL-PHOSPHATE AMINOTRANSFERASE 2"/>
    <property type="match status" value="1"/>
</dbReference>
<dbReference type="GO" id="GO:0004400">
    <property type="term" value="F:histidinol-phosphate transaminase activity"/>
    <property type="evidence" value="ECO:0007669"/>
    <property type="project" value="UniProtKB-EC"/>
</dbReference>
<dbReference type="AlphaFoldDB" id="A0AAP4F913"/>
<evidence type="ECO:0000259" key="7">
    <source>
        <dbReference type="Pfam" id="PF00155"/>
    </source>
</evidence>
<gene>
    <name evidence="8" type="primary">hisC</name>
    <name evidence="8" type="ORF">QPX42_04485</name>
</gene>
<proteinExistence type="inferred from homology"/>
<dbReference type="InterPro" id="IPR001917">
    <property type="entry name" value="Aminotrans_II_pyridoxalP_BS"/>
</dbReference>
<dbReference type="CDD" id="cd00609">
    <property type="entry name" value="AAT_like"/>
    <property type="match status" value="1"/>
</dbReference>
<dbReference type="GO" id="GO:0030170">
    <property type="term" value="F:pyridoxal phosphate binding"/>
    <property type="evidence" value="ECO:0007669"/>
    <property type="project" value="InterPro"/>
</dbReference>
<comment type="similarity">
    <text evidence="6">Belongs to the class-II pyridoxal-phosphate-dependent aminotransferase family.</text>
</comment>
<dbReference type="RefSeq" id="WP_021351909.1">
    <property type="nucleotide sequence ID" value="NZ_CP051667.1"/>
</dbReference>
<protein>
    <submittedName>
        <fullName evidence="8">Histidinol-phosphate transaminase</fullName>
        <ecNumber evidence="8">2.6.1.9</ecNumber>
    </submittedName>
</protein>
<evidence type="ECO:0000256" key="6">
    <source>
        <dbReference type="RuleBase" id="RU003693"/>
    </source>
</evidence>
<evidence type="ECO:0000256" key="5">
    <source>
        <dbReference type="ARBA" id="ARBA00022898"/>
    </source>
</evidence>
<dbReference type="NCBIfam" id="NF002878">
    <property type="entry name" value="PRK03321.1"/>
    <property type="match status" value="1"/>
</dbReference>
<evidence type="ECO:0000256" key="1">
    <source>
        <dbReference type="ARBA" id="ARBA00001933"/>
    </source>
</evidence>
<comment type="subunit">
    <text evidence="2">Homodimer.</text>
</comment>
<reference evidence="8" key="1">
    <citation type="submission" date="2023-05" db="EMBL/GenBank/DDBJ databases">
        <title>Metabolic capabilities are highly conserved among human nasal-associated Corynebacterium species in pangenomic analyses.</title>
        <authorList>
            <person name="Tran T.H."/>
            <person name="Roberts A.Q."/>
            <person name="Escapa I.F."/>
            <person name="Gao W."/>
            <person name="Conlan S."/>
            <person name="Kong H."/>
            <person name="Segre J.A."/>
            <person name="Kelly M.S."/>
            <person name="Lemon K.P."/>
        </authorList>
    </citation>
    <scope>NUCLEOTIDE SEQUENCE</scope>
    <source>
        <strain evidence="8">KPL2773</strain>
    </source>
</reference>
<dbReference type="EC" id="2.6.1.9" evidence="8"/>
<dbReference type="PROSITE" id="PS00599">
    <property type="entry name" value="AA_TRANSFER_CLASS_2"/>
    <property type="match status" value="1"/>
</dbReference>
<evidence type="ECO:0000313" key="9">
    <source>
        <dbReference type="Proteomes" id="UP001224412"/>
    </source>
</evidence>
<dbReference type="GeneID" id="42781043"/>
<dbReference type="GO" id="GO:0000105">
    <property type="term" value="P:L-histidine biosynthetic process"/>
    <property type="evidence" value="ECO:0007669"/>
    <property type="project" value="InterPro"/>
</dbReference>
<dbReference type="NCBIfam" id="TIGR01141">
    <property type="entry name" value="hisC"/>
    <property type="match status" value="1"/>
</dbReference>
<accession>A0AAP4F913</accession>
<keyword evidence="4 8" id="KW-0808">Transferase</keyword>
<evidence type="ECO:0000256" key="3">
    <source>
        <dbReference type="ARBA" id="ARBA00022576"/>
    </source>
</evidence>
<dbReference type="EMBL" id="JASNVH010000006">
    <property type="protein sequence ID" value="MDK4306810.1"/>
    <property type="molecule type" value="Genomic_DNA"/>
</dbReference>
<evidence type="ECO:0000313" key="8">
    <source>
        <dbReference type="EMBL" id="MDK4306810.1"/>
    </source>
</evidence>
<dbReference type="InterPro" id="IPR050106">
    <property type="entry name" value="HistidinolP_aminotransfase"/>
</dbReference>
<dbReference type="Gene3D" id="3.90.1150.10">
    <property type="entry name" value="Aspartate Aminotransferase, domain 1"/>
    <property type="match status" value="1"/>
</dbReference>
<dbReference type="InterPro" id="IPR004839">
    <property type="entry name" value="Aminotransferase_I/II_large"/>
</dbReference>
<sequence length="348" mass="38285">MLRKDLGEFPYYRPGKSAEGKVKLSSNEADYAPPSFVQDAIHAAVQYGNRYGEFRSPELTAALAEYLGLSEDNLCVGPGASSIVQRAVRITCNTGDEVVFPWRSFEAYPLYVRMAGAVPVTVPLADDYSIDLRACAKAITDKTKLVILCNPNNPTGTTFSRAEFREFMDMIPDDLVVLIDEAYWEFNDDPERPDAVQEIQDYPNLIGARTFSKAFGLAGMRVGYGFAQPELAKALNLVALPLAVTGMAEQAAIAALAHREAFSPRVEESKRQRDRIAQAIGAAPSQGNFVWLPRADAADVEQRIFDEGVIIRRYGDEGVRISVTSEQEADAFLNAWERAGLSKSDSHC</sequence>
<evidence type="ECO:0000256" key="2">
    <source>
        <dbReference type="ARBA" id="ARBA00011738"/>
    </source>
</evidence>
<dbReference type="InterPro" id="IPR015421">
    <property type="entry name" value="PyrdxlP-dep_Trfase_major"/>
</dbReference>
<evidence type="ECO:0000256" key="4">
    <source>
        <dbReference type="ARBA" id="ARBA00022679"/>
    </source>
</evidence>
<comment type="caution">
    <text evidence="8">The sequence shown here is derived from an EMBL/GenBank/DDBJ whole genome shotgun (WGS) entry which is preliminary data.</text>
</comment>
<organism evidence="8 9">
    <name type="scientific">Corynebacterium pseudodiphtheriticum</name>
    <dbReference type="NCBI Taxonomy" id="37637"/>
    <lineage>
        <taxon>Bacteria</taxon>
        <taxon>Bacillati</taxon>
        <taxon>Actinomycetota</taxon>
        <taxon>Actinomycetes</taxon>
        <taxon>Mycobacteriales</taxon>
        <taxon>Corynebacteriaceae</taxon>
        <taxon>Corynebacterium</taxon>
    </lineage>
</organism>
<comment type="cofactor">
    <cofactor evidence="1 6">
        <name>pyridoxal 5'-phosphate</name>
        <dbReference type="ChEBI" id="CHEBI:597326"/>
    </cofactor>
</comment>
<dbReference type="InterPro" id="IPR024892">
    <property type="entry name" value="ArAT"/>
</dbReference>
<dbReference type="InterPro" id="IPR005861">
    <property type="entry name" value="HisP_aminotrans"/>
</dbReference>
<dbReference type="Proteomes" id="UP001224412">
    <property type="component" value="Unassembled WGS sequence"/>
</dbReference>
<dbReference type="PANTHER" id="PTHR43643:SF3">
    <property type="entry name" value="HISTIDINOL-PHOSPHATE AMINOTRANSFERASE"/>
    <property type="match status" value="1"/>
</dbReference>
<dbReference type="Pfam" id="PF00155">
    <property type="entry name" value="Aminotran_1_2"/>
    <property type="match status" value="1"/>
</dbReference>
<keyword evidence="3 8" id="KW-0032">Aminotransferase</keyword>